<name>A0AAE6G645_MYXXA</name>
<reference evidence="2 3" key="1">
    <citation type="journal article" date="2019" name="Science">
        <title>Social genes are selection hotspots in kin groups of a soil microbe.</title>
        <authorList>
            <person name="Wielgoss S."/>
            <person name="Wolfensberger R."/>
            <person name="Sun L."/>
            <person name="Fiegna F."/>
            <person name="Velicer G.J."/>
        </authorList>
    </citation>
    <scope>NUCLEOTIDE SEQUENCE [LARGE SCALE GENOMIC DNA]</scope>
    <source>
        <strain evidence="2 3">MC3.5.9c15</strain>
    </source>
</reference>
<dbReference type="Proteomes" id="UP000320179">
    <property type="component" value="Chromosome"/>
</dbReference>
<keyword evidence="1" id="KW-0472">Membrane</keyword>
<organism evidence="2 3">
    <name type="scientific">Myxococcus xanthus</name>
    <dbReference type="NCBI Taxonomy" id="34"/>
    <lineage>
        <taxon>Bacteria</taxon>
        <taxon>Pseudomonadati</taxon>
        <taxon>Myxococcota</taxon>
        <taxon>Myxococcia</taxon>
        <taxon>Myxococcales</taxon>
        <taxon>Cystobacterineae</taxon>
        <taxon>Myxococcaceae</taxon>
        <taxon>Myxococcus</taxon>
    </lineage>
</organism>
<feature type="transmembrane region" description="Helical" evidence="1">
    <location>
        <begin position="108"/>
        <end position="128"/>
    </location>
</feature>
<dbReference type="AlphaFoldDB" id="A0AAE6G645"/>
<sequence length="153" mass="17054">MWMNFYDEPSPFLWWESNLWWVLVLAMSAGLGVWYWLLWGPRQAGDVLRAAPASGVGRLPRVLDSVAWAVMAAAFMGPMAFVTSWLVATDSLVPHCEVVAGQSSFSFFIRWPWLGLALVALVGGIAYARRSQSPRDARDVLLARLPPDVCEEV</sequence>
<gene>
    <name evidence="2" type="ORF">BHS09_34140</name>
</gene>
<evidence type="ECO:0000313" key="3">
    <source>
        <dbReference type="Proteomes" id="UP000320179"/>
    </source>
</evidence>
<accession>A0AAE6G645</accession>
<feature type="transmembrane region" description="Helical" evidence="1">
    <location>
        <begin position="20"/>
        <end position="39"/>
    </location>
</feature>
<evidence type="ECO:0000313" key="2">
    <source>
        <dbReference type="EMBL" id="QDE71627.1"/>
    </source>
</evidence>
<protein>
    <submittedName>
        <fullName evidence="2">Uncharacterized protein</fullName>
    </submittedName>
</protein>
<feature type="transmembrane region" description="Helical" evidence="1">
    <location>
        <begin position="66"/>
        <end position="88"/>
    </location>
</feature>
<dbReference type="EMBL" id="CP017174">
    <property type="protein sequence ID" value="QDE71627.1"/>
    <property type="molecule type" value="Genomic_DNA"/>
</dbReference>
<evidence type="ECO:0000256" key="1">
    <source>
        <dbReference type="SAM" id="Phobius"/>
    </source>
</evidence>
<keyword evidence="1" id="KW-1133">Transmembrane helix</keyword>
<keyword evidence="1" id="KW-0812">Transmembrane</keyword>
<proteinExistence type="predicted"/>